<sequence length="76" mass="8942">MQLFLDGDKGKFYLIKFLIMIADIINKEVLIILRYSCDKSIFAESLYHWKVKKGASDLDSENMEHKFILSISRKIK</sequence>
<reference evidence="1" key="1">
    <citation type="submission" date="2021-09" db="EMBL/GenBank/DDBJ databases">
        <authorList>
            <consortium name="AG Swart"/>
            <person name="Singh M."/>
            <person name="Singh A."/>
            <person name="Seah K."/>
            <person name="Emmerich C."/>
        </authorList>
    </citation>
    <scope>NUCLEOTIDE SEQUENCE</scope>
    <source>
        <strain evidence="1">ATCC30299</strain>
    </source>
</reference>
<organism evidence="1 2">
    <name type="scientific">Blepharisma stoltei</name>
    <dbReference type="NCBI Taxonomy" id="1481888"/>
    <lineage>
        <taxon>Eukaryota</taxon>
        <taxon>Sar</taxon>
        <taxon>Alveolata</taxon>
        <taxon>Ciliophora</taxon>
        <taxon>Postciliodesmatophora</taxon>
        <taxon>Heterotrichea</taxon>
        <taxon>Heterotrichida</taxon>
        <taxon>Blepharismidae</taxon>
        <taxon>Blepharisma</taxon>
    </lineage>
</organism>
<keyword evidence="2" id="KW-1185">Reference proteome</keyword>
<protein>
    <submittedName>
        <fullName evidence="1">Uncharacterized protein</fullName>
    </submittedName>
</protein>
<accession>A0AAU9INM0</accession>
<dbReference type="EMBL" id="CAJZBQ010000013">
    <property type="protein sequence ID" value="CAG9315103.1"/>
    <property type="molecule type" value="Genomic_DNA"/>
</dbReference>
<proteinExistence type="predicted"/>
<comment type="caution">
    <text evidence="1">The sequence shown here is derived from an EMBL/GenBank/DDBJ whole genome shotgun (WGS) entry which is preliminary data.</text>
</comment>
<dbReference type="Proteomes" id="UP001162131">
    <property type="component" value="Unassembled WGS sequence"/>
</dbReference>
<gene>
    <name evidence="1" type="ORF">BSTOLATCC_MIC12877</name>
</gene>
<dbReference type="AlphaFoldDB" id="A0AAU9INM0"/>
<name>A0AAU9INM0_9CILI</name>
<evidence type="ECO:0000313" key="2">
    <source>
        <dbReference type="Proteomes" id="UP001162131"/>
    </source>
</evidence>
<evidence type="ECO:0000313" key="1">
    <source>
        <dbReference type="EMBL" id="CAG9315103.1"/>
    </source>
</evidence>